<reference evidence="1 2" key="1">
    <citation type="submission" date="2015-01" db="EMBL/GenBank/DDBJ databases">
        <title>Draft Genome Sequences of Four Bacillus thermoamylovorans Strains, Isolated From Food Products.</title>
        <authorList>
            <person name="Krawcyk A.O."/>
            <person name="Berendsen E.M."/>
            <person name="Eijlander R.T."/>
            <person name="de Jong A."/>
            <person name="Wells-Bennik M."/>
            <person name="Kuipers O.P."/>
        </authorList>
    </citation>
    <scope>NUCLEOTIDE SEQUENCE [LARGE SCALE GENOMIC DNA]</scope>
    <source>
        <strain evidence="1 2">B4167</strain>
    </source>
</reference>
<comment type="caution">
    <text evidence="1">The sequence shown here is derived from an EMBL/GenBank/DDBJ whole genome shotgun (WGS) entry which is preliminary data.</text>
</comment>
<protein>
    <submittedName>
        <fullName evidence="1">Uncharacterized protein</fullName>
    </submittedName>
</protein>
<dbReference type="AlphaFoldDB" id="A0A0D0FMR8"/>
<name>A0A0D0FMR8_9BACI</name>
<evidence type="ECO:0000313" key="2">
    <source>
        <dbReference type="Proteomes" id="UP000032076"/>
    </source>
</evidence>
<gene>
    <name evidence="1" type="ORF">B4167_2271</name>
</gene>
<sequence length="38" mass="4505">MQREFYDLSKIAQGKLRITWTPFDNTSQAVEKNVFLTK</sequence>
<organism evidence="1 2">
    <name type="scientific">Caldibacillus thermoamylovorans</name>
    <dbReference type="NCBI Taxonomy" id="35841"/>
    <lineage>
        <taxon>Bacteria</taxon>
        <taxon>Bacillati</taxon>
        <taxon>Bacillota</taxon>
        <taxon>Bacilli</taxon>
        <taxon>Bacillales</taxon>
        <taxon>Bacillaceae</taxon>
        <taxon>Caldibacillus</taxon>
    </lineage>
</organism>
<proteinExistence type="predicted"/>
<evidence type="ECO:0000313" key="1">
    <source>
        <dbReference type="EMBL" id="KIO73298.1"/>
    </source>
</evidence>
<dbReference type="Proteomes" id="UP000032076">
    <property type="component" value="Unassembled WGS sequence"/>
</dbReference>
<accession>A0A0D0FMR8</accession>
<dbReference type="EMBL" id="JXLU01000051">
    <property type="protein sequence ID" value="KIO73298.1"/>
    <property type="molecule type" value="Genomic_DNA"/>
</dbReference>